<organism evidence="1 2">
    <name type="scientific">Hyalomma asiaticum</name>
    <name type="common">Tick</name>
    <dbReference type="NCBI Taxonomy" id="266040"/>
    <lineage>
        <taxon>Eukaryota</taxon>
        <taxon>Metazoa</taxon>
        <taxon>Ecdysozoa</taxon>
        <taxon>Arthropoda</taxon>
        <taxon>Chelicerata</taxon>
        <taxon>Arachnida</taxon>
        <taxon>Acari</taxon>
        <taxon>Parasitiformes</taxon>
        <taxon>Ixodida</taxon>
        <taxon>Ixodoidea</taxon>
        <taxon>Ixodidae</taxon>
        <taxon>Hyalomminae</taxon>
        <taxon>Hyalomma</taxon>
    </lineage>
</organism>
<reference evidence="1" key="1">
    <citation type="submission" date="2020-05" db="EMBL/GenBank/DDBJ databases">
        <title>Large-scale comparative analyses of tick genomes elucidate their genetic diversity and vector capacities.</title>
        <authorList>
            <person name="Jia N."/>
            <person name="Wang J."/>
            <person name="Shi W."/>
            <person name="Du L."/>
            <person name="Sun Y."/>
            <person name="Zhan W."/>
            <person name="Jiang J."/>
            <person name="Wang Q."/>
            <person name="Zhang B."/>
            <person name="Ji P."/>
            <person name="Sakyi L.B."/>
            <person name="Cui X."/>
            <person name="Yuan T."/>
            <person name="Jiang B."/>
            <person name="Yang W."/>
            <person name="Lam T.T.-Y."/>
            <person name="Chang Q."/>
            <person name="Ding S."/>
            <person name="Wang X."/>
            <person name="Zhu J."/>
            <person name="Ruan X."/>
            <person name="Zhao L."/>
            <person name="Wei J."/>
            <person name="Que T."/>
            <person name="Du C."/>
            <person name="Cheng J."/>
            <person name="Dai P."/>
            <person name="Han X."/>
            <person name="Huang E."/>
            <person name="Gao Y."/>
            <person name="Liu J."/>
            <person name="Shao H."/>
            <person name="Ye R."/>
            <person name="Li L."/>
            <person name="Wei W."/>
            <person name="Wang X."/>
            <person name="Wang C."/>
            <person name="Yang T."/>
            <person name="Huo Q."/>
            <person name="Li W."/>
            <person name="Guo W."/>
            <person name="Chen H."/>
            <person name="Zhou L."/>
            <person name="Ni X."/>
            <person name="Tian J."/>
            <person name="Zhou Y."/>
            <person name="Sheng Y."/>
            <person name="Liu T."/>
            <person name="Pan Y."/>
            <person name="Xia L."/>
            <person name="Li J."/>
            <person name="Zhao F."/>
            <person name="Cao W."/>
        </authorList>
    </citation>
    <scope>NUCLEOTIDE SEQUENCE</scope>
    <source>
        <strain evidence="1">Hyas-2018</strain>
    </source>
</reference>
<accession>A0ACB7SKX7</accession>
<dbReference type="Proteomes" id="UP000821845">
    <property type="component" value="Chromosome 3"/>
</dbReference>
<gene>
    <name evidence="1" type="ORF">HPB50_005030</name>
</gene>
<dbReference type="EMBL" id="CM023483">
    <property type="protein sequence ID" value="KAH6935295.1"/>
    <property type="molecule type" value="Genomic_DNA"/>
</dbReference>
<name>A0ACB7SKX7_HYAAI</name>
<keyword evidence="2" id="KW-1185">Reference proteome</keyword>
<comment type="caution">
    <text evidence="1">The sequence shown here is derived from an EMBL/GenBank/DDBJ whole genome shotgun (WGS) entry which is preliminary data.</text>
</comment>
<sequence length="285" mass="31291">MGQQDVCSDSFISADNGADTAEPCTDEGIVNEVPGKTDLEESDDDNGQRNLGASACKHVHTTGYIELVYAKGLGEEHAATHRELSTWEGAEASPPLEEQLRLSRQEERTLHSELTLARSQLATCEARLLQCRQRLCQLGHELSEEKRCQGGDDDLSEQLSERRRTVAQLSEELREANLEALALADADHKHWLEASEVWSELAEFPGAIDGSTFDEFVSADDDVAIMGQLQDEDYVADVVPITSQSDCNKEIDDGLLPTSSKVISALALVRRYCVNMEGCGLSCFD</sequence>
<protein>
    <submittedName>
        <fullName evidence="1">Uncharacterized protein</fullName>
    </submittedName>
</protein>
<evidence type="ECO:0000313" key="2">
    <source>
        <dbReference type="Proteomes" id="UP000821845"/>
    </source>
</evidence>
<proteinExistence type="predicted"/>
<evidence type="ECO:0000313" key="1">
    <source>
        <dbReference type="EMBL" id="KAH6935295.1"/>
    </source>
</evidence>